<dbReference type="CDD" id="cd03487">
    <property type="entry name" value="RT_Bac_retron_II"/>
    <property type="match status" value="1"/>
</dbReference>
<dbReference type="PRINTS" id="PR00866">
    <property type="entry name" value="RNADNAPOLMS"/>
</dbReference>
<proteinExistence type="inferred from homology"/>
<evidence type="ECO:0000256" key="5">
    <source>
        <dbReference type="ARBA" id="ARBA00022842"/>
    </source>
</evidence>
<feature type="domain" description="Reverse transcriptase" evidence="10">
    <location>
        <begin position="20"/>
        <end position="245"/>
    </location>
</feature>
<organism evidence="11 12">
    <name type="scientific">Pseudoalteromonas arctica A 37-1-2</name>
    <dbReference type="NCBI Taxonomy" id="1117313"/>
    <lineage>
        <taxon>Bacteria</taxon>
        <taxon>Pseudomonadati</taxon>
        <taxon>Pseudomonadota</taxon>
        <taxon>Gammaproteobacteria</taxon>
        <taxon>Alteromonadales</taxon>
        <taxon>Pseudoalteromonadaceae</taxon>
        <taxon>Pseudoalteromonas</taxon>
    </lineage>
</organism>
<comment type="similarity">
    <text evidence="8">Belongs to the bacterial reverse transcriptase family.</text>
</comment>
<evidence type="ECO:0000256" key="2">
    <source>
        <dbReference type="ARBA" id="ARBA00022679"/>
    </source>
</evidence>
<dbReference type="RefSeq" id="WP_010555500.1">
    <property type="nucleotide sequence ID" value="NZ_CP011025.1"/>
</dbReference>
<dbReference type="GO" id="GO:0003964">
    <property type="term" value="F:RNA-directed DNA polymerase activity"/>
    <property type="evidence" value="ECO:0007669"/>
    <property type="project" value="UniProtKB-KW"/>
</dbReference>
<evidence type="ECO:0000259" key="10">
    <source>
        <dbReference type="PROSITE" id="PS50878"/>
    </source>
</evidence>
<dbReference type="GO" id="GO:0051607">
    <property type="term" value="P:defense response to virus"/>
    <property type="evidence" value="ECO:0007669"/>
    <property type="project" value="UniProtKB-KW"/>
</dbReference>
<dbReference type="Pfam" id="PF00078">
    <property type="entry name" value="RVT_1"/>
    <property type="match status" value="1"/>
</dbReference>
<dbReference type="InterPro" id="IPR051083">
    <property type="entry name" value="GrpII_Intron_Splice-Mob/Def"/>
</dbReference>
<evidence type="ECO:0000313" key="12">
    <source>
        <dbReference type="Proteomes" id="UP000016505"/>
    </source>
</evidence>
<evidence type="ECO:0000256" key="1">
    <source>
        <dbReference type="ARBA" id="ARBA00012493"/>
    </source>
</evidence>
<keyword evidence="6 11" id="KW-0695">RNA-directed DNA polymerase</keyword>
<dbReference type="OrthoDB" id="7055795at2"/>
<name>A0A290S6E1_9GAMM</name>
<accession>A0A290S6E1</accession>
<dbReference type="AlphaFoldDB" id="A0A290S6E1"/>
<keyword evidence="7" id="KW-0051">Antiviral defense</keyword>
<keyword evidence="2" id="KW-0808">Transferase</keyword>
<dbReference type="InterPro" id="IPR043502">
    <property type="entry name" value="DNA/RNA_pol_sf"/>
</dbReference>
<keyword evidence="4" id="KW-0479">Metal-binding</keyword>
<dbReference type="Proteomes" id="UP000016505">
    <property type="component" value="Chromosome I"/>
</dbReference>
<comment type="catalytic activity">
    <reaction evidence="9">
        <text>DNA(n) + a 2'-deoxyribonucleoside 5'-triphosphate = DNA(n+1) + diphosphate</text>
        <dbReference type="Rhea" id="RHEA:22508"/>
        <dbReference type="Rhea" id="RHEA-COMP:17339"/>
        <dbReference type="Rhea" id="RHEA-COMP:17340"/>
        <dbReference type="ChEBI" id="CHEBI:33019"/>
        <dbReference type="ChEBI" id="CHEBI:61560"/>
        <dbReference type="ChEBI" id="CHEBI:173112"/>
        <dbReference type="EC" id="2.7.7.49"/>
    </reaction>
</comment>
<evidence type="ECO:0000256" key="6">
    <source>
        <dbReference type="ARBA" id="ARBA00022918"/>
    </source>
</evidence>
<evidence type="ECO:0000256" key="9">
    <source>
        <dbReference type="ARBA" id="ARBA00048173"/>
    </source>
</evidence>
<reference evidence="11 12" key="1">
    <citation type="journal article" date="2012" name="J. Bacteriol.">
        <title>Genome sequences of type strains of seven species of the marine bacterium Pseudoalteromonas.</title>
        <authorList>
            <person name="Xie B.B."/>
            <person name="Shu Y.L."/>
            <person name="Qin Q.L."/>
            <person name="Rong J.C."/>
            <person name="Zhang X.Y."/>
            <person name="Chen X.L."/>
            <person name="Shi M."/>
            <person name="He H.L."/>
            <person name="Zhou B.C."/>
            <person name="Zhang Y.Z."/>
        </authorList>
    </citation>
    <scope>NUCLEOTIDE SEQUENCE [LARGE SCALE GENOMIC DNA]</scope>
    <source>
        <strain evidence="11 12">A 37-1-2</strain>
    </source>
</reference>
<evidence type="ECO:0000313" key="11">
    <source>
        <dbReference type="EMBL" id="ATC87718.1"/>
    </source>
</evidence>
<gene>
    <name evidence="11" type="ORF">PARC_a3325</name>
</gene>
<dbReference type="EMBL" id="CP011025">
    <property type="protein sequence ID" value="ATC87718.1"/>
    <property type="molecule type" value="Genomic_DNA"/>
</dbReference>
<dbReference type="PANTHER" id="PTHR34047:SF7">
    <property type="entry name" value="RNA-DIRECTED DNA POLYMERASE"/>
    <property type="match status" value="1"/>
</dbReference>
<dbReference type="GO" id="GO:0046872">
    <property type="term" value="F:metal ion binding"/>
    <property type="evidence" value="ECO:0007669"/>
    <property type="project" value="UniProtKB-KW"/>
</dbReference>
<dbReference type="InterPro" id="IPR000477">
    <property type="entry name" value="RT_dom"/>
</dbReference>
<dbReference type="PROSITE" id="PS50878">
    <property type="entry name" value="RT_POL"/>
    <property type="match status" value="1"/>
</dbReference>
<evidence type="ECO:0000256" key="4">
    <source>
        <dbReference type="ARBA" id="ARBA00022723"/>
    </source>
</evidence>
<dbReference type="EC" id="2.7.7.49" evidence="1"/>
<evidence type="ECO:0000256" key="7">
    <source>
        <dbReference type="ARBA" id="ARBA00023118"/>
    </source>
</evidence>
<evidence type="ECO:0000256" key="3">
    <source>
        <dbReference type="ARBA" id="ARBA00022695"/>
    </source>
</evidence>
<protein>
    <recommendedName>
        <fullName evidence="1">RNA-directed DNA polymerase</fullName>
        <ecNumber evidence="1">2.7.7.49</ecNumber>
    </recommendedName>
</protein>
<keyword evidence="5" id="KW-0460">Magnesium</keyword>
<dbReference type="SUPFAM" id="SSF56672">
    <property type="entry name" value="DNA/RNA polymerases"/>
    <property type="match status" value="1"/>
</dbReference>
<dbReference type="PANTHER" id="PTHR34047">
    <property type="entry name" value="NUCLEAR INTRON MATURASE 1, MITOCHONDRIAL-RELATED"/>
    <property type="match status" value="1"/>
</dbReference>
<dbReference type="GO" id="GO:0003723">
    <property type="term" value="F:RNA binding"/>
    <property type="evidence" value="ECO:0007669"/>
    <property type="project" value="InterPro"/>
</dbReference>
<sequence>MAQKLFSKLIDILPLVSASRSKIERFSLTAPNRYKVYSIPKRTSGRRIIAHPSKELKIYQRALLSSLEYLLDSHDSAYAYKKDRNIKANAKRHVRKKYLLKMDFNDFFNSITPDMLFTQFVKEEVIFSEAEKRLLKNLLFWNKTKSFDGKMVLSVGAPSSPSVSNFIMKEFDEFVYRYSKEKSIIYTRYADDLTFSTNKKDTLFDMPNFIKKVLGEVFEHKLTINESKTIYTSMAHNRHVTGVTLTNKSTLSIGREKKRLISLLVHKYKINEIDESDFNYLHGLLSFSHHIEPSFTKRLSKKYGSDILKNIIKGIYCE</sequence>
<dbReference type="InterPro" id="IPR000123">
    <property type="entry name" value="Reverse_transcriptase_msDNA"/>
</dbReference>
<keyword evidence="3" id="KW-0548">Nucleotidyltransferase</keyword>
<evidence type="ECO:0000256" key="8">
    <source>
        <dbReference type="ARBA" id="ARBA00034120"/>
    </source>
</evidence>
<dbReference type="NCBIfam" id="NF038233">
    <property type="entry name" value="retron_St85_RT"/>
    <property type="match status" value="1"/>
</dbReference>
<dbReference type="KEGG" id="part:PARC_a3325"/>